<proteinExistence type="predicted"/>
<dbReference type="Proteomes" id="UP000037035">
    <property type="component" value="Unassembled WGS sequence"/>
</dbReference>
<keyword evidence="2" id="KW-1185">Reference proteome</keyword>
<name>A0A0L6UTG5_9BASI</name>
<dbReference type="VEuPathDB" id="FungiDB:VP01_4063g1"/>
<evidence type="ECO:0000313" key="2">
    <source>
        <dbReference type="Proteomes" id="UP000037035"/>
    </source>
</evidence>
<gene>
    <name evidence="1" type="ORF">VP01_4063g1</name>
</gene>
<dbReference type="PANTHER" id="PTHR11439:SF467">
    <property type="entry name" value="INTEGRASE CATALYTIC DOMAIN-CONTAINING PROTEIN"/>
    <property type="match status" value="1"/>
</dbReference>
<evidence type="ECO:0000313" key="1">
    <source>
        <dbReference type="EMBL" id="KNZ51160.1"/>
    </source>
</evidence>
<accession>A0A0L6UTG5</accession>
<dbReference type="CDD" id="cd09272">
    <property type="entry name" value="RNase_HI_RT_Ty1"/>
    <property type="match status" value="1"/>
</dbReference>
<protein>
    <recommendedName>
        <fullName evidence="3">Reverse transcriptase Ty1/copia-type domain-containing protein</fullName>
    </recommendedName>
</protein>
<sequence length="288" mass="32549">MNLDIKSDSIGLCQPGLIKKGLELLDLEDSRSVNTPLITGAQLHTATEEDHQEFLKLKINYRLYTGILNYLACRTRPDLAAAVSVFSRFNQRPGLSHWKEVLHCWKYLKGDMGLLLKPKGGKIDKRLQFYTDTTWAEDQGTRISQSGSIAFWKSCPILWNSKKQKNITLSSTESEMNALSDGEQENQWLTFLIEELGKQKLDPTVFLVDNHGLMEKLKNFGSNFKTKQLDIKIRNLRDEFSKGEIDVKLIPSEAMIADSLSKAAPHASVKRLQDKCLSVILSSNMEGC</sequence>
<organism evidence="1 2">
    <name type="scientific">Puccinia sorghi</name>
    <dbReference type="NCBI Taxonomy" id="27349"/>
    <lineage>
        <taxon>Eukaryota</taxon>
        <taxon>Fungi</taxon>
        <taxon>Dikarya</taxon>
        <taxon>Basidiomycota</taxon>
        <taxon>Pucciniomycotina</taxon>
        <taxon>Pucciniomycetes</taxon>
        <taxon>Pucciniales</taxon>
        <taxon>Pucciniaceae</taxon>
        <taxon>Puccinia</taxon>
    </lineage>
</organism>
<dbReference type="EMBL" id="LAVV01009128">
    <property type="protein sequence ID" value="KNZ51160.1"/>
    <property type="molecule type" value="Genomic_DNA"/>
</dbReference>
<dbReference type="AlphaFoldDB" id="A0A0L6UTG5"/>
<dbReference type="PANTHER" id="PTHR11439">
    <property type="entry name" value="GAG-POL-RELATED RETROTRANSPOSON"/>
    <property type="match status" value="1"/>
</dbReference>
<dbReference type="OrthoDB" id="2801217at2759"/>
<evidence type="ECO:0008006" key="3">
    <source>
        <dbReference type="Google" id="ProtNLM"/>
    </source>
</evidence>
<dbReference type="STRING" id="27349.A0A0L6UTG5"/>
<comment type="caution">
    <text evidence="1">The sequence shown here is derived from an EMBL/GenBank/DDBJ whole genome shotgun (WGS) entry which is preliminary data.</text>
</comment>
<reference evidence="1 2" key="1">
    <citation type="submission" date="2015-08" db="EMBL/GenBank/DDBJ databases">
        <title>Next Generation Sequencing and Analysis of the Genome of Puccinia sorghi L Schw, the Causal Agent of Maize Common Rust.</title>
        <authorList>
            <person name="Rochi L."/>
            <person name="Burguener G."/>
            <person name="Darino M."/>
            <person name="Turjanski A."/>
            <person name="Kreff E."/>
            <person name="Dieguez M.J."/>
            <person name="Sacco F."/>
        </authorList>
    </citation>
    <scope>NUCLEOTIDE SEQUENCE [LARGE SCALE GENOMIC DNA]</scope>
    <source>
        <strain evidence="1 2">RO10H11247</strain>
    </source>
</reference>